<dbReference type="Gene3D" id="1.10.1170.10">
    <property type="entry name" value="Inhibitor Of Apoptosis Protein (2mihbC-IAP-1), Chain A"/>
    <property type="match status" value="2"/>
</dbReference>
<organism evidence="2 3">
    <name type="scientific">Mya arenaria</name>
    <name type="common">Soft-shell clam</name>
    <dbReference type="NCBI Taxonomy" id="6604"/>
    <lineage>
        <taxon>Eukaryota</taxon>
        <taxon>Metazoa</taxon>
        <taxon>Spiralia</taxon>
        <taxon>Lophotrochozoa</taxon>
        <taxon>Mollusca</taxon>
        <taxon>Bivalvia</taxon>
        <taxon>Autobranchia</taxon>
        <taxon>Heteroconchia</taxon>
        <taxon>Euheterodonta</taxon>
        <taxon>Imparidentia</taxon>
        <taxon>Neoheterodontei</taxon>
        <taxon>Myida</taxon>
        <taxon>Myoidea</taxon>
        <taxon>Myidae</taxon>
        <taxon>Mya</taxon>
    </lineage>
</organism>
<dbReference type="PROSITE" id="PS50143">
    <property type="entry name" value="BIR_REPEAT_2"/>
    <property type="match status" value="2"/>
</dbReference>
<feature type="non-terminal residue" evidence="2">
    <location>
        <position position="1"/>
    </location>
</feature>
<dbReference type="PANTHER" id="PTHR10044">
    <property type="entry name" value="INHIBITOR OF APOPTOSIS"/>
    <property type="match status" value="1"/>
</dbReference>
<dbReference type="Proteomes" id="UP001164746">
    <property type="component" value="Chromosome 6"/>
</dbReference>
<reference evidence="2" key="1">
    <citation type="submission" date="2022-11" db="EMBL/GenBank/DDBJ databases">
        <title>Centuries of genome instability and evolution in soft-shell clam transmissible cancer (bioRxiv).</title>
        <authorList>
            <person name="Hart S.F.M."/>
            <person name="Yonemitsu M.A."/>
            <person name="Giersch R.M."/>
            <person name="Beal B.F."/>
            <person name="Arriagada G."/>
            <person name="Davis B.W."/>
            <person name="Ostrander E.A."/>
            <person name="Goff S.P."/>
            <person name="Metzger M.J."/>
        </authorList>
    </citation>
    <scope>NUCLEOTIDE SEQUENCE</scope>
    <source>
        <strain evidence="2">MELC-2E11</strain>
        <tissue evidence="2">Siphon/mantle</tissue>
    </source>
</reference>
<dbReference type="InterPro" id="IPR001370">
    <property type="entry name" value="BIR_rpt"/>
</dbReference>
<feature type="compositionally biased region" description="Basic and acidic residues" evidence="1">
    <location>
        <begin position="148"/>
        <end position="157"/>
    </location>
</feature>
<feature type="region of interest" description="Disordered" evidence="1">
    <location>
        <begin position="148"/>
        <end position="178"/>
    </location>
</feature>
<sequence>TLYLFCDKRLCIFTIICPDGFKGKRSYYQAETGCPEANSHGLGISTMKPKYPQYALPSKRQESFTEASIPWPQDAPVGVEKLVEAGLVYTGVGDNVRCYHCGGGLRSWKDGDDPMEEHAKWYPTCQHVLIVKGKTYIRKVEAGKKPKADSVDERMASKESVVTTKQKQDVQKPTPMGLGISTMKPKYPQYALPSKRQESFTEASIPWPQDAPVGVEKLVEAGLMYTGEGDSVRCYHCGGGLRNWEEGDDPMEEHAKLYPTCQHVLITKSKRYIRKVEAGGVVERVRFIMRTTQILPAKNEDQQIAHITMMRWLIDPQSSKCRKQCILLPK</sequence>
<evidence type="ECO:0000256" key="1">
    <source>
        <dbReference type="SAM" id="MobiDB-lite"/>
    </source>
</evidence>
<evidence type="ECO:0000313" key="2">
    <source>
        <dbReference type="EMBL" id="WAR09189.1"/>
    </source>
</evidence>
<dbReference type="InterPro" id="IPR050784">
    <property type="entry name" value="IAP"/>
</dbReference>
<name>A0ABY7EJJ9_MYAAR</name>
<dbReference type="Pfam" id="PF00653">
    <property type="entry name" value="BIR"/>
    <property type="match status" value="2"/>
</dbReference>
<dbReference type="CDD" id="cd00022">
    <property type="entry name" value="BIR"/>
    <property type="match status" value="2"/>
</dbReference>
<protein>
    <submittedName>
        <fullName evidence="2">BIR1E-like protein</fullName>
    </submittedName>
</protein>
<accession>A0ABY7EJJ9</accession>
<proteinExistence type="predicted"/>
<gene>
    <name evidence="2" type="ORF">MAR_019147</name>
</gene>
<dbReference type="PANTHER" id="PTHR10044:SF139">
    <property type="entry name" value="DEATH-ASSOCIATED INHIBITOR OF APOPTOSIS 2"/>
    <property type="match status" value="1"/>
</dbReference>
<dbReference type="EMBL" id="CP111017">
    <property type="protein sequence ID" value="WAR09189.1"/>
    <property type="molecule type" value="Genomic_DNA"/>
</dbReference>
<dbReference type="SUPFAM" id="SSF57924">
    <property type="entry name" value="Inhibitor of apoptosis (IAP) repeat"/>
    <property type="match status" value="2"/>
</dbReference>
<evidence type="ECO:0000313" key="3">
    <source>
        <dbReference type="Proteomes" id="UP001164746"/>
    </source>
</evidence>
<dbReference type="SMART" id="SM00238">
    <property type="entry name" value="BIR"/>
    <property type="match status" value="2"/>
</dbReference>
<keyword evidence="3" id="KW-1185">Reference proteome</keyword>